<keyword evidence="5 7" id="KW-1133">Transmembrane helix</keyword>
<evidence type="ECO:0000256" key="6">
    <source>
        <dbReference type="ARBA" id="ARBA00023136"/>
    </source>
</evidence>
<evidence type="ECO:0000256" key="5">
    <source>
        <dbReference type="ARBA" id="ARBA00022989"/>
    </source>
</evidence>
<comment type="caution">
    <text evidence="9">The sequence shown here is derived from an EMBL/GenBank/DDBJ whole genome shotgun (WGS) entry which is preliminary data.</text>
</comment>
<name>A0A917SC22_9ACTN</name>
<evidence type="ECO:0000256" key="4">
    <source>
        <dbReference type="ARBA" id="ARBA00022840"/>
    </source>
</evidence>
<keyword evidence="6 7" id="KW-0472">Membrane</keyword>
<evidence type="ECO:0000256" key="7">
    <source>
        <dbReference type="SAM" id="Phobius"/>
    </source>
</evidence>
<dbReference type="PROSITE" id="PS50893">
    <property type="entry name" value="ABC_TRANSPORTER_2"/>
    <property type="match status" value="1"/>
</dbReference>
<feature type="transmembrane region" description="Helical" evidence="7">
    <location>
        <begin position="150"/>
        <end position="171"/>
    </location>
</feature>
<dbReference type="Proteomes" id="UP000613840">
    <property type="component" value="Unassembled WGS sequence"/>
</dbReference>
<dbReference type="Gene3D" id="1.20.1560.10">
    <property type="entry name" value="ABC transporter type 1, transmembrane domain"/>
    <property type="match status" value="1"/>
</dbReference>
<dbReference type="InterPro" id="IPR017871">
    <property type="entry name" value="ABC_transporter-like_CS"/>
</dbReference>
<dbReference type="PROSITE" id="PS00211">
    <property type="entry name" value="ABC_TRANSPORTER_1"/>
    <property type="match status" value="1"/>
</dbReference>
<dbReference type="GO" id="GO:0015421">
    <property type="term" value="F:ABC-type oligopeptide transporter activity"/>
    <property type="evidence" value="ECO:0007669"/>
    <property type="project" value="TreeGrafter"/>
</dbReference>
<comment type="subcellular location">
    <subcellularLocation>
        <location evidence="1">Cell membrane</location>
        <topology evidence="1">Multi-pass membrane protein</topology>
    </subcellularLocation>
</comment>
<feature type="transmembrane region" description="Helical" evidence="7">
    <location>
        <begin position="265"/>
        <end position="286"/>
    </location>
</feature>
<sequence>MTATVITDPATEPEQKLPGTVRTLARTMQLAYRAEPRLITLSLAMALLEAVPDSLFAVWLMILGSGASKGSAPMIMVGCFGLAASAVGAWLLQTVGSRVQRTFRMRVGAQLEAHVAGLQASVPTIEHQERPEYLDRLSVLKEQVWQLDHLYLAFFSVVGSLVRLVITLGLVASVNPLLTVLVIFAAPTVWISSKRSAITQQATERVAPHERRHRHFFMIGTTQQAAKEVRIWNIGTDVVRRRRTAWESWYAPLARVRWASAGWQAAGWTVFAVAYIAAIVVTATVFGGTAAQVLLVVTAGSHLSQYVAMTAGNADFLRMCLDASQRLVWLEAYATRHADRASGPIPDRLTDGIVFENVSFCYPGTDAYALRDISVRIPAGSVVAVVGENGAGKSTLMKLMSRFYQPTTGRITVDGLDLEQIPAEPWRARMTGAYQDFFTFELAARESIGLGDLPRSDDRAAVVAAIGRAGAEDVVDRLPHGLDTQLGPTWPDGVDLSFGQWQKVALARGFMRDGTLLQILDEPTAALDAETEHALFESFAGQARTGEAAGRITVLVSHRFSTVRMADLILVLSGARLVEAGSHAELMAAGGLYAELYGIQAAAYRR</sequence>
<keyword evidence="4" id="KW-0067">ATP-binding</keyword>
<feature type="transmembrane region" description="Helical" evidence="7">
    <location>
        <begin position="38"/>
        <end position="62"/>
    </location>
</feature>
<dbReference type="Gene3D" id="3.40.50.300">
    <property type="entry name" value="P-loop containing nucleotide triphosphate hydrolases"/>
    <property type="match status" value="1"/>
</dbReference>
<reference evidence="9" key="1">
    <citation type="journal article" date="2014" name="Int. J. Syst. Evol. Microbiol.">
        <title>Complete genome sequence of Corynebacterium casei LMG S-19264T (=DSM 44701T), isolated from a smear-ripened cheese.</title>
        <authorList>
            <consortium name="US DOE Joint Genome Institute (JGI-PGF)"/>
            <person name="Walter F."/>
            <person name="Albersmeier A."/>
            <person name="Kalinowski J."/>
            <person name="Ruckert C."/>
        </authorList>
    </citation>
    <scope>NUCLEOTIDE SEQUENCE</scope>
    <source>
        <strain evidence="9">CGMCC 4.7306</strain>
    </source>
</reference>
<protein>
    <submittedName>
        <fullName evidence="9">ABC transporter permease</fullName>
    </submittedName>
</protein>
<dbReference type="SMART" id="SM00382">
    <property type="entry name" value="AAA"/>
    <property type="match status" value="1"/>
</dbReference>
<evidence type="ECO:0000256" key="2">
    <source>
        <dbReference type="ARBA" id="ARBA00022692"/>
    </source>
</evidence>
<dbReference type="InterPro" id="IPR036640">
    <property type="entry name" value="ABC1_TM_sf"/>
</dbReference>
<dbReference type="InterPro" id="IPR039421">
    <property type="entry name" value="Type_1_exporter"/>
</dbReference>
<dbReference type="SUPFAM" id="SSF90123">
    <property type="entry name" value="ABC transporter transmembrane region"/>
    <property type="match status" value="1"/>
</dbReference>
<evidence type="ECO:0000259" key="8">
    <source>
        <dbReference type="PROSITE" id="PS50893"/>
    </source>
</evidence>
<gene>
    <name evidence="9" type="ORF">GCM10011575_25950</name>
</gene>
<dbReference type="PANTHER" id="PTHR43394">
    <property type="entry name" value="ATP-DEPENDENT PERMEASE MDL1, MITOCHONDRIAL"/>
    <property type="match status" value="1"/>
</dbReference>
<feature type="transmembrane region" description="Helical" evidence="7">
    <location>
        <begin position="74"/>
        <end position="96"/>
    </location>
</feature>
<feature type="transmembrane region" description="Helical" evidence="7">
    <location>
        <begin position="177"/>
        <end position="193"/>
    </location>
</feature>
<evidence type="ECO:0000256" key="3">
    <source>
        <dbReference type="ARBA" id="ARBA00022741"/>
    </source>
</evidence>
<dbReference type="EMBL" id="BMMZ01000006">
    <property type="protein sequence ID" value="GGL66236.1"/>
    <property type="molecule type" value="Genomic_DNA"/>
</dbReference>
<dbReference type="InterPro" id="IPR003593">
    <property type="entry name" value="AAA+_ATPase"/>
</dbReference>
<dbReference type="AlphaFoldDB" id="A0A917SC22"/>
<dbReference type="GO" id="GO:0005886">
    <property type="term" value="C:plasma membrane"/>
    <property type="evidence" value="ECO:0007669"/>
    <property type="project" value="UniProtKB-SubCell"/>
</dbReference>
<dbReference type="GO" id="GO:0005524">
    <property type="term" value="F:ATP binding"/>
    <property type="evidence" value="ECO:0007669"/>
    <property type="project" value="UniProtKB-KW"/>
</dbReference>
<organism evidence="9 10">
    <name type="scientific">Microlunatus endophyticus</name>
    <dbReference type="NCBI Taxonomy" id="1716077"/>
    <lineage>
        <taxon>Bacteria</taxon>
        <taxon>Bacillati</taxon>
        <taxon>Actinomycetota</taxon>
        <taxon>Actinomycetes</taxon>
        <taxon>Propionibacteriales</taxon>
        <taxon>Propionibacteriaceae</taxon>
        <taxon>Microlunatus</taxon>
    </lineage>
</organism>
<dbReference type="SUPFAM" id="SSF52540">
    <property type="entry name" value="P-loop containing nucleoside triphosphate hydrolases"/>
    <property type="match status" value="1"/>
</dbReference>
<dbReference type="Pfam" id="PF00005">
    <property type="entry name" value="ABC_tran"/>
    <property type="match status" value="1"/>
</dbReference>
<feature type="domain" description="ABC transporter" evidence="8">
    <location>
        <begin position="353"/>
        <end position="599"/>
    </location>
</feature>
<dbReference type="GO" id="GO:0016887">
    <property type="term" value="F:ATP hydrolysis activity"/>
    <property type="evidence" value="ECO:0007669"/>
    <property type="project" value="InterPro"/>
</dbReference>
<evidence type="ECO:0000256" key="1">
    <source>
        <dbReference type="ARBA" id="ARBA00004651"/>
    </source>
</evidence>
<proteinExistence type="predicted"/>
<dbReference type="RefSeq" id="WP_188895805.1">
    <property type="nucleotide sequence ID" value="NZ_BMMZ01000006.1"/>
</dbReference>
<keyword evidence="10" id="KW-1185">Reference proteome</keyword>
<reference evidence="9" key="2">
    <citation type="submission" date="2020-09" db="EMBL/GenBank/DDBJ databases">
        <authorList>
            <person name="Sun Q."/>
            <person name="Zhou Y."/>
        </authorList>
    </citation>
    <scope>NUCLEOTIDE SEQUENCE</scope>
    <source>
        <strain evidence="9">CGMCC 4.7306</strain>
    </source>
</reference>
<dbReference type="InterPro" id="IPR003439">
    <property type="entry name" value="ABC_transporter-like_ATP-bd"/>
</dbReference>
<accession>A0A917SC22</accession>
<evidence type="ECO:0000313" key="10">
    <source>
        <dbReference type="Proteomes" id="UP000613840"/>
    </source>
</evidence>
<evidence type="ECO:0000313" key="9">
    <source>
        <dbReference type="EMBL" id="GGL66236.1"/>
    </source>
</evidence>
<keyword evidence="2 7" id="KW-0812">Transmembrane</keyword>
<dbReference type="InterPro" id="IPR027417">
    <property type="entry name" value="P-loop_NTPase"/>
</dbReference>
<dbReference type="PANTHER" id="PTHR43394:SF1">
    <property type="entry name" value="ATP-BINDING CASSETTE SUB-FAMILY B MEMBER 10, MITOCHONDRIAL"/>
    <property type="match status" value="1"/>
</dbReference>
<keyword evidence="3" id="KW-0547">Nucleotide-binding</keyword>